<dbReference type="AlphaFoldDB" id="A0AAD7FAA0"/>
<feature type="non-terminal residue" evidence="1">
    <location>
        <position position="408"/>
    </location>
</feature>
<dbReference type="Pfam" id="PF14388">
    <property type="entry name" value="DUF4419"/>
    <property type="match status" value="1"/>
</dbReference>
<keyword evidence="2" id="KW-1185">Reference proteome</keyword>
<gene>
    <name evidence="1" type="ORF">FB45DRAFT_1119311</name>
</gene>
<evidence type="ECO:0000313" key="2">
    <source>
        <dbReference type="Proteomes" id="UP001221142"/>
    </source>
</evidence>
<dbReference type="Proteomes" id="UP001221142">
    <property type="component" value="Unassembled WGS sequence"/>
</dbReference>
<dbReference type="EMBL" id="JARKIF010000032">
    <property type="protein sequence ID" value="KAJ7611819.1"/>
    <property type="molecule type" value="Genomic_DNA"/>
</dbReference>
<reference evidence="1" key="1">
    <citation type="submission" date="2023-03" db="EMBL/GenBank/DDBJ databases">
        <title>Massive genome expansion in bonnet fungi (Mycena s.s.) driven by repeated elements and novel gene families across ecological guilds.</title>
        <authorList>
            <consortium name="Lawrence Berkeley National Laboratory"/>
            <person name="Harder C.B."/>
            <person name="Miyauchi S."/>
            <person name="Viragh M."/>
            <person name="Kuo A."/>
            <person name="Thoen E."/>
            <person name="Andreopoulos B."/>
            <person name="Lu D."/>
            <person name="Skrede I."/>
            <person name="Drula E."/>
            <person name="Henrissat B."/>
            <person name="Morin E."/>
            <person name="Kohler A."/>
            <person name="Barry K."/>
            <person name="LaButti K."/>
            <person name="Morin E."/>
            <person name="Salamov A."/>
            <person name="Lipzen A."/>
            <person name="Mereny Z."/>
            <person name="Hegedus B."/>
            <person name="Baldrian P."/>
            <person name="Stursova M."/>
            <person name="Weitz H."/>
            <person name="Taylor A."/>
            <person name="Grigoriev I.V."/>
            <person name="Nagy L.G."/>
            <person name="Martin F."/>
            <person name="Kauserud H."/>
        </authorList>
    </citation>
    <scope>NUCLEOTIDE SEQUENCE</scope>
    <source>
        <strain evidence="1">9284</strain>
    </source>
</reference>
<dbReference type="PANTHER" id="PTHR31252:SF11">
    <property type="entry name" value="DUF4419 DOMAIN-CONTAINING PROTEIN"/>
    <property type="match status" value="1"/>
</dbReference>
<dbReference type="PANTHER" id="PTHR31252">
    <property type="entry name" value="DUF4419 DOMAIN-CONTAINING PROTEIN"/>
    <property type="match status" value="1"/>
</dbReference>
<evidence type="ECO:0000313" key="1">
    <source>
        <dbReference type="EMBL" id="KAJ7611819.1"/>
    </source>
</evidence>
<sequence>MPVSFTTAPHAANSFEATESFSAAELLSSACEDQKRYVGEIFQCGFSTGEQVLNSGRDFNAKIPNLRPDSEGNGFVHTVMEAYNHHRALVIRPDDVWLAILSQFNFFVNANAEVLRANFVAHEGQRKLLVEASGDRYSVDFGATSRQVTTLLHENVVDPALRDWVLPNFTTTTVNDTTVAAVLMMATLKEYFRVGFGLPWCGIPRVTLEGEKSDWVNILERLEKLKEYGVETIAWSLRSARPVLSRFVAAFDKPTSQENTDFWQKIVSVDSMGSGSPVYTGWLNAFSVFSKQGRWMGKPLDTVSNCILYVAPESLSAEHFWKKYAVEERRGFGRSRELVLDGTPYHTLDTYLVPPAYAEVDIDLNDRGMQIDCFMLAGVIGTRISSSGDTTVSASGENDTVHPLAGWW</sequence>
<organism evidence="1 2">
    <name type="scientific">Roridomyces roridus</name>
    <dbReference type="NCBI Taxonomy" id="1738132"/>
    <lineage>
        <taxon>Eukaryota</taxon>
        <taxon>Fungi</taxon>
        <taxon>Dikarya</taxon>
        <taxon>Basidiomycota</taxon>
        <taxon>Agaricomycotina</taxon>
        <taxon>Agaricomycetes</taxon>
        <taxon>Agaricomycetidae</taxon>
        <taxon>Agaricales</taxon>
        <taxon>Marasmiineae</taxon>
        <taxon>Mycenaceae</taxon>
        <taxon>Roridomyces</taxon>
    </lineage>
</organism>
<protein>
    <submittedName>
        <fullName evidence="1">Uncharacterized protein</fullName>
    </submittedName>
</protein>
<accession>A0AAD7FAA0</accession>
<dbReference type="InterPro" id="IPR025533">
    <property type="entry name" value="DUF4419"/>
</dbReference>
<comment type="caution">
    <text evidence="1">The sequence shown here is derived from an EMBL/GenBank/DDBJ whole genome shotgun (WGS) entry which is preliminary data.</text>
</comment>
<name>A0AAD7FAA0_9AGAR</name>
<proteinExistence type="predicted"/>